<dbReference type="GO" id="GO:1990544">
    <property type="term" value="P:mitochondrial ATP transmembrane transport"/>
    <property type="evidence" value="ECO:0007669"/>
    <property type="project" value="InterPro"/>
</dbReference>
<evidence type="ECO:0000256" key="20">
    <source>
        <dbReference type="ARBA" id="ARBA00023204"/>
    </source>
</evidence>
<protein>
    <recommendedName>
        <fullName evidence="6">E2 ubiquitin-conjugating enzyme</fullName>
        <ecNumber evidence="6">2.3.2.23</ecNumber>
    </recommendedName>
</protein>
<dbReference type="GO" id="GO:0005471">
    <property type="term" value="F:ATP:ADP antiporter activity"/>
    <property type="evidence" value="ECO:0007669"/>
    <property type="project" value="InterPro"/>
</dbReference>
<keyword evidence="15" id="KW-0999">Mitochondrion inner membrane</keyword>
<dbReference type="Gene3D" id="1.50.40.10">
    <property type="entry name" value="Mitochondrial carrier domain"/>
    <property type="match status" value="1"/>
</dbReference>
<dbReference type="PANTHER" id="PTHR45635">
    <property type="entry name" value="ADP,ATP CARRIER PROTEIN 1-RELATED-RELATED"/>
    <property type="match status" value="1"/>
</dbReference>
<dbReference type="GO" id="GO:0061631">
    <property type="term" value="F:ubiquitin conjugating enzyme activity"/>
    <property type="evidence" value="ECO:0007669"/>
    <property type="project" value="UniProtKB-EC"/>
</dbReference>
<evidence type="ECO:0000256" key="9">
    <source>
        <dbReference type="ARBA" id="ARBA00022679"/>
    </source>
</evidence>
<comment type="similarity">
    <text evidence="4">Belongs to the mitochondrial carrier (TC 2.A.29) family.</text>
</comment>
<dbReference type="Pfam" id="PF00179">
    <property type="entry name" value="UQ_con"/>
    <property type="match status" value="1"/>
</dbReference>
<keyword evidence="19 24" id="KW-0472">Membrane</keyword>
<dbReference type="InterPro" id="IPR023395">
    <property type="entry name" value="MCP_dom_sf"/>
</dbReference>
<evidence type="ECO:0000256" key="7">
    <source>
        <dbReference type="ARBA" id="ARBA00022448"/>
    </source>
</evidence>
<dbReference type="InterPro" id="IPR023313">
    <property type="entry name" value="UBQ-conjugating_AS"/>
</dbReference>
<comment type="catalytic activity">
    <reaction evidence="21">
        <text>ADP(in) + ATP(out) = ADP(out) + ATP(in)</text>
        <dbReference type="Rhea" id="RHEA:34999"/>
        <dbReference type="ChEBI" id="CHEBI:30616"/>
        <dbReference type="ChEBI" id="CHEBI:456216"/>
    </reaction>
    <physiologicalReaction direction="left-to-right" evidence="21">
        <dbReference type="Rhea" id="RHEA:35000"/>
    </physiologicalReaction>
</comment>
<comment type="caution">
    <text evidence="29">The sequence shown here is derived from an EMBL/GenBank/DDBJ whole genome shotgun (WGS) entry which is preliminary data.</text>
</comment>
<evidence type="ECO:0000256" key="2">
    <source>
        <dbReference type="ARBA" id="ARBA00004448"/>
    </source>
</evidence>
<dbReference type="InterPro" id="IPR016135">
    <property type="entry name" value="UBQ-conjugating_enzyme/RWD"/>
</dbReference>
<evidence type="ECO:0000259" key="28">
    <source>
        <dbReference type="PROSITE" id="PS50127"/>
    </source>
</evidence>
<keyword evidence="10 24" id="KW-0812">Transmembrane</keyword>
<evidence type="ECO:0000256" key="14">
    <source>
        <dbReference type="ARBA" id="ARBA00022786"/>
    </source>
</evidence>
<keyword evidence="8" id="KW-0050">Antiport</keyword>
<keyword evidence="9" id="KW-0808">Transferase</keyword>
<dbReference type="Gene3D" id="3.30.1520.10">
    <property type="entry name" value="Phox-like domain"/>
    <property type="match status" value="1"/>
</dbReference>
<evidence type="ECO:0000256" key="8">
    <source>
        <dbReference type="ARBA" id="ARBA00022449"/>
    </source>
</evidence>
<dbReference type="SMART" id="SM00212">
    <property type="entry name" value="UBCc"/>
    <property type="match status" value="1"/>
</dbReference>
<dbReference type="PROSITE" id="PS00183">
    <property type="entry name" value="UBC_1"/>
    <property type="match status" value="1"/>
</dbReference>
<dbReference type="PRINTS" id="PR00927">
    <property type="entry name" value="ADPTRNSLCASE"/>
</dbReference>
<keyword evidence="7" id="KW-0813">Transport</keyword>
<evidence type="ECO:0000256" key="17">
    <source>
        <dbReference type="ARBA" id="ARBA00022989"/>
    </source>
</evidence>
<keyword evidence="18" id="KW-0496">Mitochondrion</keyword>
<evidence type="ECO:0000256" key="11">
    <source>
        <dbReference type="ARBA" id="ARBA00022737"/>
    </source>
</evidence>
<feature type="region of interest" description="Disordered" evidence="26">
    <location>
        <begin position="906"/>
        <end position="947"/>
    </location>
</feature>
<dbReference type="PROSITE" id="PS50127">
    <property type="entry name" value="UBC_2"/>
    <property type="match status" value="1"/>
</dbReference>
<keyword evidence="30" id="KW-1185">Reference proteome</keyword>
<comment type="catalytic activity">
    <reaction evidence="22">
        <text>H(+)(in) = H(+)(out)</text>
        <dbReference type="Rhea" id="RHEA:34979"/>
        <dbReference type="ChEBI" id="CHEBI:15378"/>
    </reaction>
</comment>
<keyword evidence="16" id="KW-0067">ATP-binding</keyword>
<keyword evidence="12" id="KW-0547">Nucleotide-binding</keyword>
<dbReference type="GO" id="GO:0006281">
    <property type="term" value="P:DNA repair"/>
    <property type="evidence" value="ECO:0007669"/>
    <property type="project" value="UniProtKB-KW"/>
</dbReference>
<sequence length="1235" mass="138150">MSDTAISFAKDFLAGGIAAAVSKTAVAPIERVKLLLQVQHASKQITADKQYKGIVDCVVRIPKEQGFLSFWRGNLANVIRYFPTQALNFAFKDKYKKVFLDGVDKHTQFWRYFAGNLASGGAAGATSLCFVYPLDFARTRLAADVGKAGSEREFTGLGNCLVKVFRSDGLKGLYQGFNVSVQGIIIYRAAYFGIYDTAKGMMPDPKNTHIVISWMIAQTVTAVAGLASYPFDTVRRRMMMQSGRKGADIMYTGTIDCWRKIARDEGSKAFFKGAWSNVLRGMGGAFVLVLYDELKKFITDHETGTQTDTLDSTPIQQTSTNDHVVFRDEPDTAKVAQKPLHRLQCPNVWKSLHNMFKCAYTHLVLPWYTVPEPRDHQPLHAALLTEFDFITDRIIGKAMNFNLSVVSVNCIRIFTQHLHNAKQSHGFPAYSCSADEMAVLRDFAKALVHNLFPEHLWEQGLYCCALQEILATRVQALVTLLSDPYNLNCLMVSQLGGVVPECSEKEVQQSDAEGPLLSLEHAKQEGVNDQPAECSADKSKAKKKVRKLKERFSNFWGNLKPKKSNNGQMEGEEEIPGDLPPRKCAMLEDIATNSDGAPRSESSICASEARDVEPDGSTPPEEMMEFKLSYEMWRAGKWTVGVTNVQVEDEELCFTVHLKECDSPENLHWDVKKTQADIVEFYTHCKDTSHLPSISTILDNTQTVLNEDFKDEVKTTLEKFLQELVADTELGDTQLVFKFLCPLHQLLNEEERGGGVWSLLGSLASFLTVGQEDDELNNLKAEEKPDKNLKRNCLSEATPHCDVTRPGYTETVERHSKEPVITDCDHRSSSDDTYTCASEKQATDCSGSLLERPEVDSTGSAGVCVHLVSFPARTKRSSIKIQPAALCDSDSDSLGYCALDSITDCSSPENASKKENLTDKLLQSDKPKGKDKAPQAKEDILNQRPEQDKMSIASTMENPDVNKVIFGLLKEISGNSHIFKIMKAVLLPFMPLIKKKVNTFLKMMTPSEAQIAVHIDNLCKVLWTEGSESLEPPKRSEEEMETKGKAMHLIVSKLAGYPILNKADLENMFKIFQEPEENKKLIYMSTPARRRLMRDFKRLQEDPPAGVSGAPSENNIMVWNAVIFGPEGTPFEDGTFKLTIEFTEEYPNKPPTVRFVSKMFHPNVYADGSICLDILQNRWSPTYDVSSILTSIQSLLDEPNPNSPANSQAAQLYQENKREYEKRVSAIVEQSWRDC</sequence>
<evidence type="ECO:0000256" key="19">
    <source>
        <dbReference type="ARBA" id="ARBA00023136"/>
    </source>
</evidence>
<accession>A0AAD8ZSI5</accession>
<evidence type="ECO:0000256" key="26">
    <source>
        <dbReference type="SAM" id="MobiDB-lite"/>
    </source>
</evidence>
<evidence type="ECO:0000256" key="18">
    <source>
        <dbReference type="ARBA" id="ARBA00023128"/>
    </source>
</evidence>
<comment type="subunit">
    <text evidence="5">Monomer.</text>
</comment>
<keyword evidence="17 27" id="KW-1133">Transmembrane helix</keyword>
<comment type="function">
    <text evidence="23">ADP:ATP antiporter that mediates import of ADP into the mitochondrial matrix for ATP synthesis, and export of ATP out to fuel the cell. Cycles between the cytoplasmic-open state (c-state) and the matrix-open state (m-state): operates by the alternating access mechanism with a single substrate-binding site intermittently exposed to either the cytosolic (c-state) or matrix (m-state) side of the inner mitochondrial membrane.</text>
</comment>
<evidence type="ECO:0000256" key="4">
    <source>
        <dbReference type="ARBA" id="ARBA00006375"/>
    </source>
</evidence>
<evidence type="ECO:0000256" key="10">
    <source>
        <dbReference type="ARBA" id="ARBA00022692"/>
    </source>
</evidence>
<evidence type="ECO:0000256" key="15">
    <source>
        <dbReference type="ARBA" id="ARBA00022792"/>
    </source>
</evidence>
<feature type="repeat" description="Solcar" evidence="24">
    <location>
        <begin position="6"/>
        <end position="98"/>
    </location>
</feature>
<dbReference type="EC" id="2.3.2.23" evidence="6"/>
<dbReference type="InterPro" id="IPR002067">
    <property type="entry name" value="MCP"/>
</dbReference>
<dbReference type="SUPFAM" id="SSF103506">
    <property type="entry name" value="Mitochondrial carrier"/>
    <property type="match status" value="1"/>
</dbReference>
<evidence type="ECO:0000256" key="24">
    <source>
        <dbReference type="PROSITE-ProRule" id="PRU00282"/>
    </source>
</evidence>
<feature type="repeat" description="Solcar" evidence="24">
    <location>
        <begin position="111"/>
        <end position="201"/>
    </location>
</feature>
<dbReference type="SUPFAM" id="SSF54495">
    <property type="entry name" value="UBC-like"/>
    <property type="match status" value="1"/>
</dbReference>
<gene>
    <name evidence="29" type="ORF">P4O66_020083</name>
</gene>
<dbReference type="Gene3D" id="3.10.110.10">
    <property type="entry name" value="Ubiquitin Conjugating Enzyme"/>
    <property type="match status" value="1"/>
</dbReference>
<evidence type="ECO:0000256" key="12">
    <source>
        <dbReference type="ARBA" id="ARBA00022741"/>
    </source>
</evidence>
<dbReference type="PRINTS" id="PR00926">
    <property type="entry name" value="MITOCARRIER"/>
</dbReference>
<dbReference type="GO" id="GO:0140021">
    <property type="term" value="P:mitochondrial ADP transmembrane transport"/>
    <property type="evidence" value="ECO:0007669"/>
    <property type="project" value="InterPro"/>
</dbReference>
<dbReference type="FunFam" id="3.10.110.10:FF:000062">
    <property type="entry name" value="Ubiquitin-conjugating enzyme E2 B"/>
    <property type="match status" value="1"/>
</dbReference>
<feature type="compositionally biased region" description="Polar residues" evidence="26">
    <location>
        <begin position="591"/>
        <end position="605"/>
    </location>
</feature>
<evidence type="ECO:0000256" key="16">
    <source>
        <dbReference type="ARBA" id="ARBA00022840"/>
    </source>
</evidence>
<dbReference type="PANTHER" id="PTHR45635:SF14">
    <property type="entry name" value="ADP_ATP TRANSLOCASE"/>
    <property type="match status" value="1"/>
</dbReference>
<keyword evidence="13" id="KW-0227">DNA damage</keyword>
<keyword evidence="11" id="KW-0677">Repeat</keyword>
<dbReference type="InterPro" id="IPR002113">
    <property type="entry name" value="ADT_euk_type"/>
</dbReference>
<evidence type="ECO:0000256" key="13">
    <source>
        <dbReference type="ARBA" id="ARBA00022763"/>
    </source>
</evidence>
<comment type="catalytic activity">
    <reaction evidence="1">
        <text>S-ubiquitinyl-[E1 ubiquitin-activating enzyme]-L-cysteine + [E2 ubiquitin-conjugating enzyme]-L-cysteine = [E1 ubiquitin-activating enzyme]-L-cysteine + S-ubiquitinyl-[E2 ubiquitin-conjugating enzyme]-L-cysteine.</text>
        <dbReference type="EC" id="2.3.2.23"/>
    </reaction>
</comment>
<evidence type="ECO:0000256" key="25">
    <source>
        <dbReference type="PROSITE-ProRule" id="PRU10133"/>
    </source>
</evidence>
<evidence type="ECO:0000256" key="22">
    <source>
        <dbReference type="ARBA" id="ARBA00024169"/>
    </source>
</evidence>
<evidence type="ECO:0000256" key="5">
    <source>
        <dbReference type="ARBA" id="ARBA00011245"/>
    </source>
</evidence>
<feature type="active site" description="Glycyl thioester intermediate" evidence="25">
    <location>
        <position position="1171"/>
    </location>
</feature>
<dbReference type="EMBL" id="JAROKS010000004">
    <property type="protein sequence ID" value="KAK1804040.1"/>
    <property type="molecule type" value="Genomic_DNA"/>
</dbReference>
<dbReference type="InterPro" id="IPR000608">
    <property type="entry name" value="UBC"/>
</dbReference>
<evidence type="ECO:0000256" key="23">
    <source>
        <dbReference type="ARBA" id="ARBA00045250"/>
    </source>
</evidence>
<evidence type="ECO:0000256" key="1">
    <source>
        <dbReference type="ARBA" id="ARBA00000485"/>
    </source>
</evidence>
<evidence type="ECO:0000313" key="29">
    <source>
        <dbReference type="EMBL" id="KAK1804040.1"/>
    </source>
</evidence>
<reference evidence="29" key="1">
    <citation type="submission" date="2023-03" db="EMBL/GenBank/DDBJ databases">
        <title>Electrophorus voltai genome.</title>
        <authorList>
            <person name="Bian C."/>
        </authorList>
    </citation>
    <scope>NUCLEOTIDE SEQUENCE</scope>
    <source>
        <strain evidence="29">CB-2022</strain>
        <tissue evidence="29">Muscle</tissue>
    </source>
</reference>
<dbReference type="FunFam" id="1.50.40.10:FF:000002">
    <property type="entry name" value="Putative ADP/ATP translocase 2-like"/>
    <property type="match status" value="1"/>
</dbReference>
<dbReference type="GO" id="GO:0005743">
    <property type="term" value="C:mitochondrial inner membrane"/>
    <property type="evidence" value="ECO:0007669"/>
    <property type="project" value="UniProtKB-SubCell"/>
</dbReference>
<dbReference type="CDD" id="cd23790">
    <property type="entry name" value="UBCc_UBE2A_2B"/>
    <property type="match status" value="1"/>
</dbReference>
<dbReference type="PROSITE" id="PS50920">
    <property type="entry name" value="SOLCAR"/>
    <property type="match status" value="3"/>
</dbReference>
<feature type="region of interest" description="Disordered" evidence="26">
    <location>
        <begin position="559"/>
        <end position="620"/>
    </location>
</feature>
<dbReference type="AlphaFoldDB" id="A0AAD8ZSI5"/>
<evidence type="ECO:0000256" key="27">
    <source>
        <dbReference type="SAM" id="Phobius"/>
    </source>
</evidence>
<evidence type="ECO:0000256" key="21">
    <source>
        <dbReference type="ARBA" id="ARBA00024143"/>
    </source>
</evidence>
<name>A0AAD8ZSI5_9TELE</name>
<dbReference type="GO" id="GO:0005524">
    <property type="term" value="F:ATP binding"/>
    <property type="evidence" value="ECO:0007669"/>
    <property type="project" value="UniProtKB-KW"/>
</dbReference>
<evidence type="ECO:0000256" key="3">
    <source>
        <dbReference type="ARBA" id="ARBA00004906"/>
    </source>
</evidence>
<comment type="subcellular location">
    <subcellularLocation>
        <location evidence="2">Mitochondrion inner membrane</location>
        <topology evidence="2">Multi-pass membrane protein</topology>
    </subcellularLocation>
</comment>
<organism evidence="29 30">
    <name type="scientific">Electrophorus voltai</name>
    <dbReference type="NCBI Taxonomy" id="2609070"/>
    <lineage>
        <taxon>Eukaryota</taxon>
        <taxon>Metazoa</taxon>
        <taxon>Chordata</taxon>
        <taxon>Craniata</taxon>
        <taxon>Vertebrata</taxon>
        <taxon>Euteleostomi</taxon>
        <taxon>Actinopterygii</taxon>
        <taxon>Neopterygii</taxon>
        <taxon>Teleostei</taxon>
        <taxon>Ostariophysi</taxon>
        <taxon>Gymnotiformes</taxon>
        <taxon>Gymnotoidei</taxon>
        <taxon>Gymnotidae</taxon>
        <taxon>Electrophorus</taxon>
    </lineage>
</organism>
<comment type="pathway">
    <text evidence="3">Protein modification; protein ubiquitination.</text>
</comment>
<keyword evidence="14" id="KW-0833">Ubl conjugation pathway</keyword>
<proteinExistence type="inferred from homology"/>
<feature type="repeat" description="Solcar" evidence="24">
    <location>
        <begin position="212"/>
        <end position="297"/>
    </location>
</feature>
<feature type="compositionally biased region" description="Basic and acidic residues" evidence="26">
    <location>
        <begin position="911"/>
        <end position="947"/>
    </location>
</feature>
<dbReference type="GO" id="GO:0035091">
    <property type="term" value="F:phosphatidylinositol binding"/>
    <property type="evidence" value="ECO:0007669"/>
    <property type="project" value="InterPro"/>
</dbReference>
<evidence type="ECO:0000313" key="30">
    <source>
        <dbReference type="Proteomes" id="UP001239994"/>
    </source>
</evidence>
<feature type="transmembrane region" description="Helical" evidence="27">
    <location>
        <begin position="211"/>
        <end position="231"/>
    </location>
</feature>
<evidence type="ECO:0000256" key="6">
    <source>
        <dbReference type="ARBA" id="ARBA00012486"/>
    </source>
</evidence>
<dbReference type="Proteomes" id="UP001239994">
    <property type="component" value="Unassembled WGS sequence"/>
</dbReference>
<feature type="domain" description="UBC core" evidence="28">
    <location>
        <begin position="1087"/>
        <end position="1233"/>
    </location>
</feature>
<dbReference type="GO" id="GO:1901029">
    <property type="term" value="P:negative regulation of mitochondrial outer membrane permeabilization involved in apoptotic signaling pathway"/>
    <property type="evidence" value="ECO:0007669"/>
    <property type="project" value="TreeGrafter"/>
</dbReference>
<dbReference type="Pfam" id="PF00153">
    <property type="entry name" value="Mito_carr"/>
    <property type="match status" value="3"/>
</dbReference>
<keyword evidence="20" id="KW-0234">DNA repair</keyword>
<dbReference type="InterPro" id="IPR018108">
    <property type="entry name" value="MCP_transmembrane"/>
</dbReference>
<dbReference type="InterPro" id="IPR036871">
    <property type="entry name" value="PX_dom_sf"/>
</dbReference>